<sequence>MEARISLADVRQQVVAEIETFVVPTPRPDQLGESLPTEWFSQQLDEMRAALIEPYLAEIDGDGRFPGGISKPVPRRVIIVAEDDDIFLAYDPDPDGDFALIFKSASGFGLSPIRGEAVDCFMSR</sequence>
<comment type="caution">
    <text evidence="1">The sequence shown here is derived from an EMBL/GenBank/DDBJ whole genome shotgun (WGS) entry which is preliminary data.</text>
</comment>
<evidence type="ECO:0008006" key="3">
    <source>
        <dbReference type="Google" id="ProtNLM"/>
    </source>
</evidence>
<name>A0ABT0B1E2_9SPHN</name>
<dbReference type="EMBL" id="JALHLE010000012">
    <property type="protein sequence ID" value="MCJ2178881.1"/>
    <property type="molecule type" value="Genomic_DNA"/>
</dbReference>
<evidence type="ECO:0000313" key="1">
    <source>
        <dbReference type="EMBL" id="MCJ2178881.1"/>
    </source>
</evidence>
<reference evidence="1" key="1">
    <citation type="submission" date="2022-03" db="EMBL/GenBank/DDBJ databases">
        <title>Identification of a novel bacterium isolated from mangrove sediments.</title>
        <authorList>
            <person name="Pan X."/>
        </authorList>
    </citation>
    <scope>NUCLEOTIDE SEQUENCE</scope>
    <source>
        <strain evidence="1">B2580</strain>
    </source>
</reference>
<gene>
    <name evidence="1" type="ORF">MTR64_09925</name>
</gene>
<dbReference type="Proteomes" id="UP001162880">
    <property type="component" value="Unassembled WGS sequence"/>
</dbReference>
<dbReference type="RefSeq" id="WP_243993330.1">
    <property type="nucleotide sequence ID" value="NZ_JALHLE010000012.1"/>
</dbReference>
<proteinExistence type="predicted"/>
<organism evidence="1 2">
    <name type="scientific">Novosphingobium album</name>
    <name type="common">ex Hu et al. 2023</name>
    <dbReference type="NCBI Taxonomy" id="2930093"/>
    <lineage>
        <taxon>Bacteria</taxon>
        <taxon>Pseudomonadati</taxon>
        <taxon>Pseudomonadota</taxon>
        <taxon>Alphaproteobacteria</taxon>
        <taxon>Sphingomonadales</taxon>
        <taxon>Sphingomonadaceae</taxon>
        <taxon>Novosphingobium</taxon>
    </lineage>
</organism>
<protein>
    <recommendedName>
        <fullName evidence="3">SMI1/KNR4 family protein</fullName>
    </recommendedName>
</protein>
<keyword evidence="2" id="KW-1185">Reference proteome</keyword>
<accession>A0ABT0B1E2</accession>
<evidence type="ECO:0000313" key="2">
    <source>
        <dbReference type="Proteomes" id="UP001162880"/>
    </source>
</evidence>